<name>A0A014PJL9_9HYPO</name>
<feature type="compositionally biased region" description="Polar residues" evidence="1">
    <location>
        <begin position="434"/>
        <end position="444"/>
    </location>
</feature>
<reference evidence="2 3" key="1">
    <citation type="submission" date="2014-02" db="EMBL/GenBank/DDBJ databases">
        <title>The genome sequence of the entomopathogenic fungus Metarhizium robertsii ARSEF 2575.</title>
        <authorList>
            <person name="Giuliano Garisto Donzelli B."/>
            <person name="Roe B.A."/>
            <person name="Macmil S.L."/>
            <person name="Krasnoff S.B."/>
            <person name="Gibson D.M."/>
        </authorList>
    </citation>
    <scope>NUCLEOTIDE SEQUENCE [LARGE SCALE GENOMIC DNA]</scope>
    <source>
        <strain evidence="2 3">ARSEF 2575</strain>
    </source>
</reference>
<feature type="region of interest" description="Disordered" evidence="1">
    <location>
        <begin position="274"/>
        <end position="458"/>
    </location>
</feature>
<evidence type="ECO:0000313" key="2">
    <source>
        <dbReference type="EMBL" id="EXU95909.1"/>
    </source>
</evidence>
<proteinExistence type="predicted"/>
<comment type="caution">
    <text evidence="2">The sequence shown here is derived from an EMBL/GenBank/DDBJ whole genome shotgun (WGS) entry which is preliminary data.</text>
</comment>
<evidence type="ECO:0000313" key="3">
    <source>
        <dbReference type="Proteomes" id="UP000030151"/>
    </source>
</evidence>
<feature type="compositionally biased region" description="Polar residues" evidence="1">
    <location>
        <begin position="9"/>
        <end position="29"/>
    </location>
</feature>
<accession>A0A014PJL9</accession>
<dbReference type="HOGENOM" id="CLU_026102_0_0_1"/>
<dbReference type="Proteomes" id="UP000030151">
    <property type="component" value="Unassembled WGS sequence"/>
</dbReference>
<gene>
    <name evidence="2" type="ORF">X797_011031</name>
</gene>
<feature type="compositionally biased region" description="Polar residues" evidence="1">
    <location>
        <begin position="375"/>
        <end position="384"/>
    </location>
</feature>
<feature type="region of interest" description="Disordered" evidence="1">
    <location>
        <begin position="1"/>
        <end position="38"/>
    </location>
</feature>
<feature type="compositionally biased region" description="Basic and acidic residues" evidence="1">
    <location>
        <begin position="344"/>
        <end position="353"/>
    </location>
</feature>
<evidence type="ECO:0000256" key="1">
    <source>
        <dbReference type="SAM" id="MobiDB-lite"/>
    </source>
</evidence>
<organism evidence="2 3">
    <name type="scientific">Metarhizium robertsii</name>
    <dbReference type="NCBI Taxonomy" id="568076"/>
    <lineage>
        <taxon>Eukaryota</taxon>
        <taxon>Fungi</taxon>
        <taxon>Dikarya</taxon>
        <taxon>Ascomycota</taxon>
        <taxon>Pezizomycotina</taxon>
        <taxon>Sordariomycetes</taxon>
        <taxon>Hypocreomycetidae</taxon>
        <taxon>Hypocreales</taxon>
        <taxon>Clavicipitaceae</taxon>
        <taxon>Metarhizium</taxon>
    </lineage>
</organism>
<sequence>MARFVNRPPSYTSQQSHNSTRSQSPTGPSEAQRRDERRQWLLRREHTASLPNKQFSDQVHEETERIIKGIDNRTLTVPLDIEFDQLARQTVRKRWVEQGIWRDEWDDAAHVRWKWKHEAPPERSSEYEDDARSLGLFAHLSATARPKQARPKKDQEFRQRAERHAVWEHGCDASRPFNQFVYQISKERERIQGESATGKMAATASIDIYTKAYEDVKNIWVERGIWDARWGILPGMSWKHERPIEELFDDNSEISCGDRNLEPERAIQDLQPQVSAHTDHLQAHRHSKPEPRAFVGLSPRPSGSSTAPLFPITPDQRRRRTRNSAAMRRGGQRQPAASPGSRQNESRSEDPLKPMHRPKVAKAPRSGGGQKSIPRLSSNISSLSPEAADHAVGTVSDAITPRRSRRLQNNNGAFEINPTAPVNPPRAAHRRIGASNQKSRNQKSGVAKPQPRTRRRRA</sequence>
<dbReference type="OrthoDB" id="5401786at2759"/>
<dbReference type="AlphaFoldDB" id="A0A014PJL9"/>
<protein>
    <submittedName>
        <fullName evidence="2">Uncharacterized protein</fullName>
    </submittedName>
</protein>
<dbReference type="EMBL" id="JELW01000061">
    <property type="protein sequence ID" value="EXU95909.1"/>
    <property type="molecule type" value="Genomic_DNA"/>
</dbReference>